<proteinExistence type="predicted"/>
<keyword evidence="4" id="KW-1185">Reference proteome</keyword>
<name>A0A194W9Y4_CYTMA</name>
<dbReference type="OrthoDB" id="10523003at2759"/>
<sequence length="326" mass="35117">MSSPNEPSSSSPTTRNDDDTAETLEQKYQDLRSLLSGRMVIALDAARGSKGPDKSPLSSSPPKDLPPDNPRPSNSPPDIKGDGPDDKASPNGPTAKEADDNTHGAPVQQGGDANASATFSRLIYALIEHQLSATEAEIQRRQAPRPNHFEENTREEALIMNAMAGPDATPAEKQQVADEAAEARQDLARQGLESVAQSMARAAEAAREAREMQREADEYERELDSMKRLVGIAMEWARPGQGQGVGVGVGGLAAFERMSLGPLRGILHGPSFQALMDETGSFDEAVERLFEMMWGQKKETERLRKAEEREGKGKGKGKGKEKAGGS</sequence>
<feature type="region of interest" description="Disordered" evidence="2">
    <location>
        <begin position="297"/>
        <end position="326"/>
    </location>
</feature>
<keyword evidence="1" id="KW-0175">Coiled coil</keyword>
<dbReference type="SMR" id="A0A194W9Y4"/>
<accession>A0A194W9Y4</accession>
<feature type="region of interest" description="Disordered" evidence="2">
    <location>
        <begin position="1"/>
        <end position="30"/>
    </location>
</feature>
<evidence type="ECO:0000256" key="1">
    <source>
        <dbReference type="SAM" id="Coils"/>
    </source>
</evidence>
<feature type="coiled-coil region" evidence="1">
    <location>
        <begin position="195"/>
        <end position="229"/>
    </location>
</feature>
<dbReference type="AlphaFoldDB" id="A0A194W9Y4"/>
<reference evidence="3" key="1">
    <citation type="submission" date="2014-12" db="EMBL/GenBank/DDBJ databases">
        <title>Genome Sequence of Valsa Canker Pathogens Uncovers a Specific Adaption of Colonization on Woody Bark.</title>
        <authorList>
            <person name="Yin Z."/>
            <person name="Liu H."/>
            <person name="Gao X."/>
            <person name="Li Z."/>
            <person name="Song N."/>
            <person name="Ke X."/>
            <person name="Dai Q."/>
            <person name="Wu Y."/>
            <person name="Sun Y."/>
            <person name="Xu J.-R."/>
            <person name="Kang Z.K."/>
            <person name="Wang L."/>
            <person name="Huang L."/>
        </authorList>
    </citation>
    <scope>NUCLEOTIDE SEQUENCE [LARGE SCALE GENOMIC DNA]</scope>
    <source>
        <strain evidence="3">03-8</strain>
    </source>
</reference>
<protein>
    <submittedName>
        <fullName evidence="3">Uncharacterized protein</fullName>
    </submittedName>
</protein>
<evidence type="ECO:0000313" key="4">
    <source>
        <dbReference type="Proteomes" id="UP000078559"/>
    </source>
</evidence>
<dbReference type="Proteomes" id="UP000078559">
    <property type="component" value="Chromosome 10"/>
</dbReference>
<feature type="compositionally biased region" description="Pro residues" evidence="2">
    <location>
        <begin position="63"/>
        <end position="75"/>
    </location>
</feature>
<gene>
    <name evidence="3" type="ORF">VM1G_08930</name>
</gene>
<feature type="compositionally biased region" description="Low complexity" evidence="2">
    <location>
        <begin position="1"/>
        <end position="12"/>
    </location>
</feature>
<dbReference type="EMBL" id="CM003107">
    <property type="protein sequence ID" value="KUI73127.1"/>
    <property type="molecule type" value="Genomic_DNA"/>
</dbReference>
<feature type="compositionally biased region" description="Basic and acidic residues" evidence="2">
    <location>
        <begin position="79"/>
        <end position="88"/>
    </location>
</feature>
<evidence type="ECO:0000256" key="2">
    <source>
        <dbReference type="SAM" id="MobiDB-lite"/>
    </source>
</evidence>
<organism evidence="3 4">
    <name type="scientific">Cytospora mali</name>
    <name type="common">Apple Valsa canker fungus</name>
    <name type="synonym">Valsa mali</name>
    <dbReference type="NCBI Taxonomy" id="578113"/>
    <lineage>
        <taxon>Eukaryota</taxon>
        <taxon>Fungi</taxon>
        <taxon>Dikarya</taxon>
        <taxon>Ascomycota</taxon>
        <taxon>Pezizomycotina</taxon>
        <taxon>Sordariomycetes</taxon>
        <taxon>Sordariomycetidae</taxon>
        <taxon>Diaporthales</taxon>
        <taxon>Cytosporaceae</taxon>
        <taxon>Cytospora</taxon>
    </lineage>
</organism>
<evidence type="ECO:0000313" key="3">
    <source>
        <dbReference type="EMBL" id="KUI73127.1"/>
    </source>
</evidence>
<feature type="region of interest" description="Disordered" evidence="2">
    <location>
        <begin position="44"/>
        <end position="113"/>
    </location>
</feature>